<keyword evidence="2" id="KW-1185">Reference proteome</keyword>
<gene>
    <name evidence="1" type="ORF">A0H81_14106</name>
</gene>
<accession>A0A1C7LMN7</accession>
<protein>
    <submittedName>
        <fullName evidence="1">Uncharacterized protein</fullName>
    </submittedName>
</protein>
<reference evidence="1 2" key="1">
    <citation type="submission" date="2016-03" db="EMBL/GenBank/DDBJ databases">
        <title>Whole genome sequencing of Grifola frondosa 9006-11.</title>
        <authorList>
            <person name="Min B."/>
            <person name="Park H."/>
            <person name="Kim J.-G."/>
            <person name="Cho H."/>
            <person name="Oh Y.-L."/>
            <person name="Kong W.-S."/>
            <person name="Choi I.-G."/>
        </authorList>
    </citation>
    <scope>NUCLEOTIDE SEQUENCE [LARGE SCALE GENOMIC DNA]</scope>
    <source>
        <strain evidence="1 2">9006-11</strain>
    </source>
</reference>
<name>A0A1C7LMN7_GRIFR</name>
<proteinExistence type="predicted"/>
<dbReference type="Proteomes" id="UP000092993">
    <property type="component" value="Unassembled WGS sequence"/>
</dbReference>
<dbReference type="AlphaFoldDB" id="A0A1C7LMN7"/>
<comment type="caution">
    <text evidence="1">The sequence shown here is derived from an EMBL/GenBank/DDBJ whole genome shotgun (WGS) entry which is preliminary data.</text>
</comment>
<sequence>MRDIFKTWEDCIDCKRSERWTTNAINFKTTSLRNIVIILYWASFDIPLQKDRLDVRGPPGSNQILYAQLQGNSGKTHPPVLMLLFLERATYNGLAIFPAHSIIYHVAAAFRDERQTIIYPNRQDIAITGTIKSSV</sequence>
<dbReference type="EMBL" id="LUGG01000038">
    <property type="protein sequence ID" value="OBZ65828.1"/>
    <property type="molecule type" value="Genomic_DNA"/>
</dbReference>
<evidence type="ECO:0000313" key="1">
    <source>
        <dbReference type="EMBL" id="OBZ65828.1"/>
    </source>
</evidence>
<evidence type="ECO:0000313" key="2">
    <source>
        <dbReference type="Proteomes" id="UP000092993"/>
    </source>
</evidence>
<organism evidence="1 2">
    <name type="scientific">Grifola frondosa</name>
    <name type="common">Maitake</name>
    <name type="synonym">Polyporus frondosus</name>
    <dbReference type="NCBI Taxonomy" id="5627"/>
    <lineage>
        <taxon>Eukaryota</taxon>
        <taxon>Fungi</taxon>
        <taxon>Dikarya</taxon>
        <taxon>Basidiomycota</taxon>
        <taxon>Agaricomycotina</taxon>
        <taxon>Agaricomycetes</taxon>
        <taxon>Polyporales</taxon>
        <taxon>Grifolaceae</taxon>
        <taxon>Grifola</taxon>
    </lineage>
</organism>